<dbReference type="Pfam" id="PF10604">
    <property type="entry name" value="Polyketide_cyc2"/>
    <property type="match status" value="1"/>
</dbReference>
<gene>
    <name evidence="1" type="ORF">AWB67_00349</name>
</gene>
<dbReference type="EMBL" id="FCOL02000001">
    <property type="protein sequence ID" value="SAL14836.1"/>
    <property type="molecule type" value="Genomic_DNA"/>
</dbReference>
<name>A0A158F4R4_9BURK</name>
<comment type="caution">
    <text evidence="1">The sequence shown here is derived from an EMBL/GenBank/DDBJ whole genome shotgun (WGS) entry which is preliminary data.</text>
</comment>
<reference evidence="1" key="1">
    <citation type="submission" date="2016-01" db="EMBL/GenBank/DDBJ databases">
        <authorList>
            <person name="Peeters C."/>
        </authorList>
    </citation>
    <scope>NUCLEOTIDE SEQUENCE [LARGE SCALE GENOMIC DNA]</scope>
    <source>
        <strain evidence="1">LMG 22937</strain>
    </source>
</reference>
<dbReference type="InterPro" id="IPR023393">
    <property type="entry name" value="START-like_dom_sf"/>
</dbReference>
<protein>
    <submittedName>
        <fullName evidence="1">Polyketide cyclase</fullName>
    </submittedName>
</protein>
<proteinExistence type="predicted"/>
<organism evidence="1 2">
    <name type="scientific">Caballeronia terrestris</name>
    <dbReference type="NCBI Taxonomy" id="1226301"/>
    <lineage>
        <taxon>Bacteria</taxon>
        <taxon>Pseudomonadati</taxon>
        <taxon>Pseudomonadota</taxon>
        <taxon>Betaproteobacteria</taxon>
        <taxon>Burkholderiales</taxon>
        <taxon>Burkholderiaceae</taxon>
        <taxon>Caballeronia</taxon>
    </lineage>
</organism>
<dbReference type="AlphaFoldDB" id="A0A158F4R4"/>
<dbReference type="InterPro" id="IPR019587">
    <property type="entry name" value="Polyketide_cyclase/dehydratase"/>
</dbReference>
<dbReference type="SUPFAM" id="SSF55961">
    <property type="entry name" value="Bet v1-like"/>
    <property type="match status" value="1"/>
</dbReference>
<dbReference type="CDD" id="cd07824">
    <property type="entry name" value="SRPBCC_6"/>
    <property type="match status" value="1"/>
</dbReference>
<evidence type="ECO:0000313" key="1">
    <source>
        <dbReference type="EMBL" id="SAL14836.1"/>
    </source>
</evidence>
<evidence type="ECO:0000313" key="2">
    <source>
        <dbReference type="Proteomes" id="UP000054925"/>
    </source>
</evidence>
<accession>A0A158F4R4</accession>
<keyword evidence="2" id="KW-1185">Reference proteome</keyword>
<dbReference type="Gene3D" id="3.30.530.20">
    <property type="match status" value="1"/>
</dbReference>
<dbReference type="Proteomes" id="UP000054925">
    <property type="component" value="Unassembled WGS sequence"/>
</dbReference>
<sequence>MPTMTEYRFSTIWCVDAPLDRVWDAIHDARTWPEWWKNVERTVELSKGDRDGIGAVHRYVWKGVLPYRVVLDMRVTRVEPMTTLEGEASGMVEGIGCWHFTPLENGTQVRYDWHVRTRRWWMNLLAPLARPLFRWNHDAIMHEGGLALARRLNARLVSIEQR</sequence>